<comment type="caution">
    <text evidence="6">Lacks conserved residue(s) required for the propagation of feature annotation.</text>
</comment>
<comment type="pathway">
    <text evidence="1 6">One-carbon metabolism; tetrahydrofolate interconversion.</text>
</comment>
<dbReference type="InterPro" id="IPR020628">
    <property type="entry name" value="Formate_THF_ligase_CS"/>
</dbReference>
<evidence type="ECO:0000256" key="5">
    <source>
        <dbReference type="ARBA" id="ARBA00022840"/>
    </source>
</evidence>
<evidence type="ECO:0000256" key="2">
    <source>
        <dbReference type="ARBA" id="ARBA00022563"/>
    </source>
</evidence>
<sequence>MAKIIEEMINKKGLLIDDYELYGNEIAKIKSIKKLNKKDSKLIVITSMNPNPAGEGKTTTAIGLVDALNKHGYKAIGALREPSMGPVFGMKGTGSGGGLSFLKPFDKINLHFSGDFHAITAANNLIVAVIENEIHNRSSMQIDSQKILIKRCLDVNDRSLRNIEYDINHQQTKSGFNITAASDLMALFCLAHDHKDFEDKLAQTIVAYNIVNQPIRICDLELTKAIMAILEDALYANLVRTNEDNPVFVHGGPFANIAHGCNSIIATKNALALGDYVVTECGFGSDLGLEKFMNIKMASLNLKPDLIGLVISLKSIAYHAQTNEKDYVKQGFANVLCHINHIKKYNVSFIVYINVNTNTDSEEDLLTLEKLLDEHQIEHARSYAYSYGSKKSEEITKKTITLTNQINDHELKLIYDIKDHLSYKLKKICENVYGADGYELSYEAKEQLNRYEHLDFYLCIAKTPYSISDDAKLLNNPKNFKIHIERFEINYAAKLIIAITTTIYRMPGLNKEPAAKNFVMK</sequence>
<dbReference type="EMBL" id="CP000942">
    <property type="protein sequence ID" value="ACA32888.1"/>
    <property type="molecule type" value="Genomic_DNA"/>
</dbReference>
<name>A0A2C9DYD7_UREP2</name>
<dbReference type="GeneID" id="29672511"/>
<protein>
    <recommendedName>
        <fullName evidence="6">Formate--tetrahydrofolate ligase</fullName>
        <ecNumber evidence="6">6.3.4.3</ecNumber>
    </recommendedName>
    <alternativeName>
        <fullName evidence="6">Formyltetrahydrofolate synthetase</fullName>
        <shortName evidence="6">FHS</shortName>
        <shortName evidence="6">FTHFS</shortName>
    </alternativeName>
</protein>
<comment type="similarity">
    <text evidence="6">Belongs to the formate--tetrahydrofolate ligase family.</text>
</comment>
<dbReference type="Proteomes" id="UP000002162">
    <property type="component" value="Chromosome"/>
</dbReference>
<evidence type="ECO:0000256" key="4">
    <source>
        <dbReference type="ARBA" id="ARBA00022741"/>
    </source>
</evidence>
<keyword evidence="3 6" id="KW-0436">Ligase</keyword>
<dbReference type="UniPathway" id="UPA00193"/>
<dbReference type="Pfam" id="PF01268">
    <property type="entry name" value="FTHFS"/>
    <property type="match status" value="1"/>
</dbReference>
<proteinExistence type="inferred from homology"/>
<organism evidence="7 8">
    <name type="scientific">Ureaplasma parvum serovar 3 (strain ATCC 27815 / 27 / NCTC 11736)</name>
    <dbReference type="NCBI Taxonomy" id="505682"/>
    <lineage>
        <taxon>Bacteria</taxon>
        <taxon>Bacillati</taxon>
        <taxon>Mycoplasmatota</taxon>
        <taxon>Mycoplasmoidales</taxon>
        <taxon>Mycoplasmoidaceae</taxon>
        <taxon>Ureaplasma</taxon>
    </lineage>
</organism>
<dbReference type="EC" id="6.3.4.3" evidence="6"/>
<dbReference type="InterPro" id="IPR000559">
    <property type="entry name" value="Formate_THF_ligase"/>
</dbReference>
<reference evidence="7 8" key="1">
    <citation type="submission" date="2008-02" db="EMBL/GenBank/DDBJ databases">
        <title>Genome sequence of Ureaplasma parvum serovar 3.</title>
        <authorList>
            <person name="Methe B.A."/>
            <person name="Glass J."/>
            <person name="Waites K."/>
            <person name="Shrivastava S."/>
        </authorList>
    </citation>
    <scope>NUCLEOTIDE SEQUENCE [LARGE SCALE GENOMIC DNA]</scope>
    <source>
        <strain evidence="8">ATCC 27815 / 27 / NCTC 11736</strain>
    </source>
</reference>
<comment type="catalytic activity">
    <reaction evidence="6">
        <text>(6S)-5,6,7,8-tetrahydrofolate + formate + ATP = (6R)-10-formyltetrahydrofolate + ADP + phosphate</text>
        <dbReference type="Rhea" id="RHEA:20221"/>
        <dbReference type="ChEBI" id="CHEBI:15740"/>
        <dbReference type="ChEBI" id="CHEBI:30616"/>
        <dbReference type="ChEBI" id="CHEBI:43474"/>
        <dbReference type="ChEBI" id="CHEBI:57453"/>
        <dbReference type="ChEBI" id="CHEBI:195366"/>
        <dbReference type="ChEBI" id="CHEBI:456216"/>
        <dbReference type="EC" id="6.3.4.3"/>
    </reaction>
</comment>
<dbReference type="HAMAP" id="MF_01543">
    <property type="entry name" value="FTHFS"/>
    <property type="match status" value="1"/>
</dbReference>
<dbReference type="Gene3D" id="3.40.50.300">
    <property type="entry name" value="P-loop containing nucleotide triphosphate hydrolases"/>
    <property type="match status" value="1"/>
</dbReference>
<dbReference type="HOGENOM" id="CLU_003601_3_3_14"/>
<evidence type="ECO:0000256" key="1">
    <source>
        <dbReference type="ARBA" id="ARBA00004777"/>
    </source>
</evidence>
<keyword evidence="4 6" id="KW-0547">Nucleotide-binding</keyword>
<dbReference type="GO" id="GO:0005524">
    <property type="term" value="F:ATP binding"/>
    <property type="evidence" value="ECO:0007669"/>
    <property type="project" value="UniProtKB-UniRule"/>
</dbReference>
<dbReference type="GO" id="GO:0004329">
    <property type="term" value="F:formate-tetrahydrofolate ligase activity"/>
    <property type="evidence" value="ECO:0007669"/>
    <property type="project" value="UniProtKB-UniRule"/>
</dbReference>
<dbReference type="Gene3D" id="3.10.410.10">
    <property type="entry name" value="Formyltetrahydrofolate synthetase, domain 3"/>
    <property type="match status" value="1"/>
</dbReference>
<evidence type="ECO:0000256" key="6">
    <source>
        <dbReference type="HAMAP-Rule" id="MF_01543"/>
    </source>
</evidence>
<dbReference type="Gene3D" id="3.30.1510.10">
    <property type="entry name" value="Domain 2, N(10)-formyltetrahydrofolate synthetase"/>
    <property type="match status" value="1"/>
</dbReference>
<dbReference type="AlphaFoldDB" id="A0A2C9DYD7"/>
<evidence type="ECO:0000313" key="8">
    <source>
        <dbReference type="Proteomes" id="UP000002162"/>
    </source>
</evidence>
<keyword evidence="5 6" id="KW-0067">ATP-binding</keyword>
<gene>
    <name evidence="6 7" type="primary">fhs</name>
    <name evidence="7" type="ordered locus">UPA3_0228</name>
</gene>
<dbReference type="GO" id="GO:0035999">
    <property type="term" value="P:tetrahydrofolate interconversion"/>
    <property type="evidence" value="ECO:0007669"/>
    <property type="project" value="UniProtKB-UniRule"/>
</dbReference>
<dbReference type="InterPro" id="IPR027417">
    <property type="entry name" value="P-loop_NTPase"/>
</dbReference>
<dbReference type="KEGG" id="upa:UPA3_0228"/>
<dbReference type="SUPFAM" id="SSF52540">
    <property type="entry name" value="P-loop containing nucleoside triphosphate hydrolases"/>
    <property type="match status" value="1"/>
</dbReference>
<dbReference type="PROSITE" id="PS00721">
    <property type="entry name" value="FTHFS_1"/>
    <property type="match status" value="1"/>
</dbReference>
<dbReference type="SMR" id="A0A2C9DYD7"/>
<evidence type="ECO:0000256" key="3">
    <source>
        <dbReference type="ARBA" id="ARBA00022598"/>
    </source>
</evidence>
<dbReference type="RefSeq" id="WP_006688872.1">
    <property type="nucleotide sequence ID" value="NC_010503.1"/>
</dbReference>
<keyword evidence="2 6" id="KW-0554">One-carbon metabolism</keyword>
<evidence type="ECO:0000313" key="7">
    <source>
        <dbReference type="EMBL" id="ACA32888.1"/>
    </source>
</evidence>
<accession>A0A2C9DYD7</accession>